<gene>
    <name evidence="3" type="ORF">JVT61DRAFT_13705</name>
</gene>
<evidence type="ECO:0000256" key="1">
    <source>
        <dbReference type="ARBA" id="ARBA00022801"/>
    </source>
</evidence>
<organism evidence="3 4">
    <name type="scientific">Boletus reticuloceps</name>
    <dbReference type="NCBI Taxonomy" id="495285"/>
    <lineage>
        <taxon>Eukaryota</taxon>
        <taxon>Fungi</taxon>
        <taxon>Dikarya</taxon>
        <taxon>Basidiomycota</taxon>
        <taxon>Agaricomycotina</taxon>
        <taxon>Agaricomycetes</taxon>
        <taxon>Agaricomycetidae</taxon>
        <taxon>Boletales</taxon>
        <taxon>Boletineae</taxon>
        <taxon>Boletaceae</taxon>
        <taxon>Boletoideae</taxon>
        <taxon>Boletus</taxon>
    </lineage>
</organism>
<dbReference type="OrthoDB" id="2681934at2759"/>
<name>A0A8I2YTE1_9AGAM</name>
<comment type="caution">
    <text evidence="3">The sequence shown here is derived from an EMBL/GenBank/DDBJ whole genome shotgun (WGS) entry which is preliminary data.</text>
</comment>
<keyword evidence="2" id="KW-0732">Signal</keyword>
<evidence type="ECO:0000256" key="2">
    <source>
        <dbReference type="SAM" id="SignalP"/>
    </source>
</evidence>
<keyword evidence="1" id="KW-0378">Hydrolase</keyword>
<keyword evidence="4" id="KW-1185">Reference proteome</keyword>
<dbReference type="Proteomes" id="UP000683000">
    <property type="component" value="Unassembled WGS sequence"/>
</dbReference>
<reference evidence="3" key="1">
    <citation type="submission" date="2021-03" db="EMBL/GenBank/DDBJ databases">
        <title>Evolutionary innovations through gain and loss of genes in the ectomycorrhizal Boletales.</title>
        <authorList>
            <person name="Wu G."/>
            <person name="Miyauchi S."/>
            <person name="Morin E."/>
            <person name="Yang Z.-L."/>
            <person name="Xu J."/>
            <person name="Martin F.M."/>
        </authorList>
    </citation>
    <scope>NUCLEOTIDE SEQUENCE</scope>
    <source>
        <strain evidence="3">BR01</strain>
    </source>
</reference>
<proteinExistence type="predicted"/>
<evidence type="ECO:0000313" key="3">
    <source>
        <dbReference type="EMBL" id="KAG6378026.1"/>
    </source>
</evidence>
<dbReference type="Gene3D" id="3.30.379.10">
    <property type="entry name" value="Chitobiase/beta-hexosaminidase domain 2-like"/>
    <property type="match status" value="1"/>
</dbReference>
<dbReference type="InterPro" id="IPR029018">
    <property type="entry name" value="Hex-like_dom2"/>
</dbReference>
<dbReference type="EMBL" id="JAGFBS010000007">
    <property type="protein sequence ID" value="KAG6378026.1"/>
    <property type="molecule type" value="Genomic_DNA"/>
</dbReference>
<sequence>MLQVVYSLQSPNHALCFLLALSLLHSIWALWPIPAALSTSNTTLVLSSNFYFDVAIQNVPADFHNAVQQAQYYLENDKLSRLIVGHGANDSATLTNAKSLPLLKLSLASGATVNPIATESVKPLGTCSEEYILTILADDSPHCLPTRSWACVVGWR</sequence>
<protein>
    <submittedName>
        <fullName evidence="3">Uncharacterized protein</fullName>
    </submittedName>
</protein>
<evidence type="ECO:0000313" key="4">
    <source>
        <dbReference type="Proteomes" id="UP000683000"/>
    </source>
</evidence>
<accession>A0A8I2YTE1</accession>
<feature type="chain" id="PRO_5034661997" evidence="2">
    <location>
        <begin position="30"/>
        <end position="156"/>
    </location>
</feature>
<feature type="signal peptide" evidence="2">
    <location>
        <begin position="1"/>
        <end position="29"/>
    </location>
</feature>
<dbReference type="AlphaFoldDB" id="A0A8I2YTE1"/>
<dbReference type="GO" id="GO:0016787">
    <property type="term" value="F:hydrolase activity"/>
    <property type="evidence" value="ECO:0007669"/>
    <property type="project" value="UniProtKB-KW"/>
</dbReference>